<accession>A0A7X2ZQN0</accession>
<organism evidence="1 2">
    <name type="scientific">Zobellia amurskyensis</name>
    <dbReference type="NCBI Taxonomy" id="248905"/>
    <lineage>
        <taxon>Bacteria</taxon>
        <taxon>Pseudomonadati</taxon>
        <taxon>Bacteroidota</taxon>
        <taxon>Flavobacteriia</taxon>
        <taxon>Flavobacteriales</taxon>
        <taxon>Flavobacteriaceae</taxon>
        <taxon>Zobellia</taxon>
    </lineage>
</organism>
<keyword evidence="2" id="KW-1185">Reference proteome</keyword>
<protein>
    <submittedName>
        <fullName evidence="1">Uncharacterized protein</fullName>
    </submittedName>
</protein>
<dbReference type="EMBL" id="RCNR01000003">
    <property type="protein sequence ID" value="MUH34599.1"/>
    <property type="molecule type" value="Genomic_DNA"/>
</dbReference>
<dbReference type="AlphaFoldDB" id="A0A7X2ZQN0"/>
<sequence length="179" mass="21249">MSVVAQTKNEKEYIISKENFPEVALLQLENKLSSAKRIRYFKEYDNTQIGYEVKFKLEKMYHSVEFDSIGQLEDIETYIEEKDIPESTLQRVNNFLEEEFNTFRIIKIQRQYTTEITKAPEALFQYAFNKDKNIGENYEIVIAGRDQEDFENFELLFSSEGSLINKRKFASIGYDHILY</sequence>
<dbReference type="Gene3D" id="3.10.450.360">
    <property type="match status" value="1"/>
</dbReference>
<gene>
    <name evidence="1" type="ORF">D9O36_01990</name>
</gene>
<proteinExistence type="predicted"/>
<name>A0A7X2ZQN0_9FLAO</name>
<evidence type="ECO:0000313" key="2">
    <source>
        <dbReference type="Proteomes" id="UP000540519"/>
    </source>
</evidence>
<reference evidence="1 2" key="1">
    <citation type="journal article" date="2019" name="Mar. Drugs">
        <title>Comparative Genomics and CAZyme Genome Repertoires of Marine Zobellia amurskyensis KMM 3526(T) and Zobellia laminariae KMM 3676(T).</title>
        <authorList>
            <person name="Chernysheva N."/>
            <person name="Bystritskaya E."/>
            <person name="Stenkova A."/>
            <person name="Golovkin I."/>
            <person name="Nedashkovskaya O."/>
            <person name="Isaeva M."/>
        </authorList>
    </citation>
    <scope>NUCLEOTIDE SEQUENCE [LARGE SCALE GENOMIC DNA]</scope>
    <source>
        <strain evidence="1 2">KMM 3526</strain>
    </source>
</reference>
<dbReference type="Proteomes" id="UP000540519">
    <property type="component" value="Unassembled WGS sequence"/>
</dbReference>
<evidence type="ECO:0000313" key="1">
    <source>
        <dbReference type="EMBL" id="MUH34599.1"/>
    </source>
</evidence>
<dbReference type="SUPFAM" id="SSF160574">
    <property type="entry name" value="BT0923-like"/>
    <property type="match status" value="1"/>
</dbReference>
<comment type="caution">
    <text evidence="1">The sequence shown here is derived from an EMBL/GenBank/DDBJ whole genome shotgun (WGS) entry which is preliminary data.</text>
</comment>